<dbReference type="InterPro" id="IPR052789">
    <property type="entry name" value="SSUH2_homolog"/>
</dbReference>
<organism evidence="2 3">
    <name type="scientific">Marchantia polymorpha</name>
    <name type="common">Common liverwort</name>
    <name type="synonym">Marchantia aquatica</name>
    <dbReference type="NCBI Taxonomy" id="3197"/>
    <lineage>
        <taxon>Eukaryota</taxon>
        <taxon>Viridiplantae</taxon>
        <taxon>Streptophyta</taxon>
        <taxon>Embryophyta</taxon>
        <taxon>Marchantiophyta</taxon>
        <taxon>Marchantiopsida</taxon>
        <taxon>Marchantiidae</taxon>
        <taxon>Marchantiales</taxon>
        <taxon>Marchantiaceae</taxon>
        <taxon>Marchantia</taxon>
    </lineage>
</organism>
<dbReference type="OMA" id="KRCNTCS"/>
<evidence type="ECO:0000313" key="3">
    <source>
        <dbReference type="Proteomes" id="UP000244005"/>
    </source>
</evidence>
<dbReference type="Proteomes" id="UP000244005">
    <property type="component" value="Unassembled WGS sequence"/>
</dbReference>
<name>A0A2R6X2V7_MARPO</name>
<dbReference type="OrthoDB" id="3355217at2759"/>
<keyword evidence="3" id="KW-1185">Reference proteome</keyword>
<evidence type="ECO:0000313" key="2">
    <source>
        <dbReference type="EMBL" id="PTQ40422.1"/>
    </source>
</evidence>
<dbReference type="AlphaFoldDB" id="A0A2R6X2V7"/>
<evidence type="ECO:0008006" key="4">
    <source>
        <dbReference type="Google" id="ProtNLM"/>
    </source>
</evidence>
<sequence length="438" mass="48372">MTSSQTEPLLKDSTHQGVLYPDTDGREEWSQKKSQQWATWAQFVVPPASDGPIVASGQEIRQAAVQDPYHAYLYAALVTPENTADVTVGGHGGIPPVKPVFDALTPAELQSVQGLQEEEIRNLLCEHVDGQCCWNRNPAHKWPIKKVEDCNAYVGTLETFIEERDLTEDVEAYTGDAYASKEYGRAPGAWEVDMRDEFPLLFTPRKEARLKLPFSQRVENCGDCSGRGEVLCPPCHADVAPGQFRPGRTSKCTVCHGRGLIAHHDGSDTECQRCQGRGSLFCFHCNSRGLVKCLKCDGHGALLYSRTLIVRWSTLVNKKVSASSYAASVPDDVFNEASTVQLYANQANQCKPVIFPNSYGLSKLSADLFTYNSPIPPAARVICQRHQLRMNPVTRVVMADGEKSFEFFVVGLGKEIYLKNYPNGCSGFCCCLQMCAIS</sequence>
<gene>
    <name evidence="2" type="ORF">MARPO_0040s0094</name>
</gene>
<feature type="region of interest" description="Disordered" evidence="1">
    <location>
        <begin position="1"/>
        <end position="32"/>
    </location>
</feature>
<dbReference type="PANTHER" id="PTHR48465:SF1">
    <property type="entry name" value="PROTEIN SSUH2 HOMOLOG"/>
    <property type="match status" value="1"/>
</dbReference>
<accession>A0A2R6X2V7</accession>
<dbReference type="Gramene" id="Mp2g21200.1">
    <property type="protein sequence ID" value="Mp2g21200.1.cds"/>
    <property type="gene ID" value="Mp2g21200"/>
</dbReference>
<dbReference type="PANTHER" id="PTHR48465">
    <property type="entry name" value="PROTEIN SSUH2 HOMOLOG"/>
    <property type="match status" value="1"/>
</dbReference>
<proteinExistence type="predicted"/>
<dbReference type="EMBL" id="KZ772712">
    <property type="protein sequence ID" value="PTQ40422.1"/>
    <property type="molecule type" value="Genomic_DNA"/>
</dbReference>
<reference evidence="3" key="1">
    <citation type="journal article" date="2017" name="Cell">
        <title>Insights into land plant evolution garnered from the Marchantia polymorpha genome.</title>
        <authorList>
            <person name="Bowman J.L."/>
            <person name="Kohchi T."/>
            <person name="Yamato K.T."/>
            <person name="Jenkins J."/>
            <person name="Shu S."/>
            <person name="Ishizaki K."/>
            <person name="Yamaoka S."/>
            <person name="Nishihama R."/>
            <person name="Nakamura Y."/>
            <person name="Berger F."/>
            <person name="Adam C."/>
            <person name="Aki S.S."/>
            <person name="Althoff F."/>
            <person name="Araki T."/>
            <person name="Arteaga-Vazquez M.A."/>
            <person name="Balasubrmanian S."/>
            <person name="Barry K."/>
            <person name="Bauer D."/>
            <person name="Boehm C.R."/>
            <person name="Briginshaw L."/>
            <person name="Caballero-Perez J."/>
            <person name="Catarino B."/>
            <person name="Chen F."/>
            <person name="Chiyoda S."/>
            <person name="Chovatia M."/>
            <person name="Davies K.M."/>
            <person name="Delmans M."/>
            <person name="Demura T."/>
            <person name="Dierschke T."/>
            <person name="Dolan L."/>
            <person name="Dorantes-Acosta A.E."/>
            <person name="Eklund D.M."/>
            <person name="Florent S.N."/>
            <person name="Flores-Sandoval E."/>
            <person name="Fujiyama A."/>
            <person name="Fukuzawa H."/>
            <person name="Galik B."/>
            <person name="Grimanelli D."/>
            <person name="Grimwood J."/>
            <person name="Grossniklaus U."/>
            <person name="Hamada T."/>
            <person name="Haseloff J."/>
            <person name="Hetherington A.J."/>
            <person name="Higo A."/>
            <person name="Hirakawa Y."/>
            <person name="Hundley H.N."/>
            <person name="Ikeda Y."/>
            <person name="Inoue K."/>
            <person name="Inoue S.I."/>
            <person name="Ishida S."/>
            <person name="Jia Q."/>
            <person name="Kakita M."/>
            <person name="Kanazawa T."/>
            <person name="Kawai Y."/>
            <person name="Kawashima T."/>
            <person name="Kennedy M."/>
            <person name="Kinose K."/>
            <person name="Kinoshita T."/>
            <person name="Kohara Y."/>
            <person name="Koide E."/>
            <person name="Komatsu K."/>
            <person name="Kopischke S."/>
            <person name="Kubo M."/>
            <person name="Kyozuka J."/>
            <person name="Lagercrantz U."/>
            <person name="Lin S.S."/>
            <person name="Lindquist E."/>
            <person name="Lipzen A.M."/>
            <person name="Lu C.W."/>
            <person name="De Luna E."/>
            <person name="Martienssen R.A."/>
            <person name="Minamino N."/>
            <person name="Mizutani M."/>
            <person name="Mizutani M."/>
            <person name="Mochizuki N."/>
            <person name="Monte I."/>
            <person name="Mosher R."/>
            <person name="Nagasaki H."/>
            <person name="Nakagami H."/>
            <person name="Naramoto S."/>
            <person name="Nishitani K."/>
            <person name="Ohtani M."/>
            <person name="Okamoto T."/>
            <person name="Okumura M."/>
            <person name="Phillips J."/>
            <person name="Pollak B."/>
            <person name="Reinders A."/>
            <person name="Rovekamp M."/>
            <person name="Sano R."/>
            <person name="Sawa S."/>
            <person name="Schmid M.W."/>
            <person name="Shirakawa M."/>
            <person name="Solano R."/>
            <person name="Spunde A."/>
            <person name="Suetsugu N."/>
            <person name="Sugano S."/>
            <person name="Sugiyama A."/>
            <person name="Sun R."/>
            <person name="Suzuki Y."/>
            <person name="Takenaka M."/>
            <person name="Takezawa D."/>
            <person name="Tomogane H."/>
            <person name="Tsuzuki M."/>
            <person name="Ueda T."/>
            <person name="Umeda M."/>
            <person name="Ward J.M."/>
            <person name="Watanabe Y."/>
            <person name="Yazaki K."/>
            <person name="Yokoyama R."/>
            <person name="Yoshitake Y."/>
            <person name="Yotsui I."/>
            <person name="Zachgo S."/>
            <person name="Schmutz J."/>
        </authorList>
    </citation>
    <scope>NUCLEOTIDE SEQUENCE [LARGE SCALE GENOMIC DNA]</scope>
    <source>
        <strain evidence="3">Tak-1</strain>
    </source>
</reference>
<evidence type="ECO:0000256" key="1">
    <source>
        <dbReference type="SAM" id="MobiDB-lite"/>
    </source>
</evidence>
<protein>
    <recommendedName>
        <fullName evidence="4">Protein SSUH2 homolog</fullName>
    </recommendedName>
</protein>